<dbReference type="Gene3D" id="3.10.100.10">
    <property type="entry name" value="Mannose-Binding Protein A, subunit A"/>
    <property type="match status" value="1"/>
</dbReference>
<dbReference type="InterPro" id="IPR016186">
    <property type="entry name" value="C-type_lectin-like/link_sf"/>
</dbReference>
<dbReference type="EMBL" id="CAXKWB010008901">
    <property type="protein sequence ID" value="CAL4092964.1"/>
    <property type="molecule type" value="Genomic_DNA"/>
</dbReference>
<feature type="region of interest" description="Disordered" evidence="2">
    <location>
        <begin position="110"/>
        <end position="179"/>
    </location>
</feature>
<evidence type="ECO:0000313" key="4">
    <source>
        <dbReference type="Proteomes" id="UP001497623"/>
    </source>
</evidence>
<accession>A0AAV2QM05</accession>
<feature type="compositionally biased region" description="Polar residues" evidence="2">
    <location>
        <begin position="110"/>
        <end position="127"/>
    </location>
</feature>
<feature type="non-terminal residue" evidence="3">
    <location>
        <position position="1"/>
    </location>
</feature>
<name>A0AAV2QM05_MEGNR</name>
<keyword evidence="4" id="KW-1185">Reference proteome</keyword>
<evidence type="ECO:0008006" key="5">
    <source>
        <dbReference type="Google" id="ProtNLM"/>
    </source>
</evidence>
<evidence type="ECO:0000256" key="2">
    <source>
        <dbReference type="SAM" id="MobiDB-lite"/>
    </source>
</evidence>
<dbReference type="InterPro" id="IPR016187">
    <property type="entry name" value="CTDL_fold"/>
</dbReference>
<keyword evidence="1" id="KW-0175">Coiled coil</keyword>
<protein>
    <recommendedName>
        <fullName evidence="5">C-type lectin domain-containing protein</fullName>
    </recommendedName>
</protein>
<dbReference type="CDD" id="cd00037">
    <property type="entry name" value="CLECT"/>
    <property type="match status" value="1"/>
</dbReference>
<evidence type="ECO:0000313" key="3">
    <source>
        <dbReference type="EMBL" id="CAL4092964.1"/>
    </source>
</evidence>
<feature type="compositionally biased region" description="Low complexity" evidence="2">
    <location>
        <begin position="128"/>
        <end position="174"/>
    </location>
</feature>
<reference evidence="3 4" key="1">
    <citation type="submission" date="2024-05" db="EMBL/GenBank/DDBJ databases">
        <authorList>
            <person name="Wallberg A."/>
        </authorList>
    </citation>
    <scope>NUCLEOTIDE SEQUENCE [LARGE SCALE GENOMIC DNA]</scope>
</reference>
<evidence type="ECO:0000256" key="1">
    <source>
        <dbReference type="SAM" id="Coils"/>
    </source>
</evidence>
<comment type="caution">
    <text evidence="3">The sequence shown here is derived from an EMBL/GenBank/DDBJ whole genome shotgun (WGS) entry which is preliminary data.</text>
</comment>
<feature type="coiled-coil region" evidence="1">
    <location>
        <begin position="6"/>
        <end position="33"/>
    </location>
</feature>
<dbReference type="Proteomes" id="UP001497623">
    <property type="component" value="Unassembled WGS sequence"/>
</dbReference>
<proteinExistence type="predicted"/>
<sequence length="309" mass="33274">VIESSIQNITIQLQAVQEKLIQLESNNVNLANNFTVANSQLDSKLQLNLTALDIKMEYITKQLDEINTVAPTCPVVTCPTAPTCPAVTSSAPPTCPDVTCPEPSTCPEVTSSAPCPTTPEVTSTMPPTTSDVTSTAEPTTTTSTAPPTTTTSTIPTTTTTSTAPPTTTTTTAHPTPAPLGWMTVGSDRFVRFSQSMSWVDARRLCQSHSLDLYEPRNVSAVSQVLHDNFYDGSRLRHWLGARGGSGTYFVWLSGAVVTSDAPWRDTYDDASPSRCLYTYQNSPTPDFTEVILYQSCDSPSFTPVYPLCG</sequence>
<dbReference type="AlphaFoldDB" id="A0AAV2QM05"/>
<dbReference type="SUPFAM" id="SSF56436">
    <property type="entry name" value="C-type lectin-like"/>
    <property type="match status" value="1"/>
</dbReference>
<organism evidence="3 4">
    <name type="scientific">Meganyctiphanes norvegica</name>
    <name type="common">Northern krill</name>
    <name type="synonym">Thysanopoda norvegica</name>
    <dbReference type="NCBI Taxonomy" id="48144"/>
    <lineage>
        <taxon>Eukaryota</taxon>
        <taxon>Metazoa</taxon>
        <taxon>Ecdysozoa</taxon>
        <taxon>Arthropoda</taxon>
        <taxon>Crustacea</taxon>
        <taxon>Multicrustacea</taxon>
        <taxon>Malacostraca</taxon>
        <taxon>Eumalacostraca</taxon>
        <taxon>Eucarida</taxon>
        <taxon>Euphausiacea</taxon>
        <taxon>Euphausiidae</taxon>
        <taxon>Meganyctiphanes</taxon>
    </lineage>
</organism>
<gene>
    <name evidence="3" type="ORF">MNOR_LOCUS14690</name>
</gene>